<reference evidence="2 3" key="1">
    <citation type="submission" date="2024-04" db="EMBL/GenBank/DDBJ databases">
        <title>Aurantiacibacter sp. DGU6 16S ribosomal RNA gene Genome sequencing and assembly.</title>
        <authorList>
            <person name="Park S."/>
        </authorList>
    </citation>
    <scope>NUCLEOTIDE SEQUENCE [LARGE SCALE GENOMIC DNA]</scope>
    <source>
        <strain evidence="2 3">DGU6</strain>
    </source>
</reference>
<evidence type="ECO:0000313" key="3">
    <source>
        <dbReference type="Proteomes" id="UP001497045"/>
    </source>
</evidence>
<dbReference type="InterPro" id="IPR024983">
    <property type="entry name" value="CHAT_dom"/>
</dbReference>
<dbReference type="EMBL" id="JBBYHV010000001">
    <property type="protein sequence ID" value="MEL1250958.1"/>
    <property type="molecule type" value="Genomic_DNA"/>
</dbReference>
<proteinExistence type="predicted"/>
<accession>A0ABU9IG98</accession>
<comment type="caution">
    <text evidence="2">The sequence shown here is derived from an EMBL/GenBank/DDBJ whole genome shotgun (WGS) entry which is preliminary data.</text>
</comment>
<dbReference type="RefSeq" id="WP_341673470.1">
    <property type="nucleotide sequence ID" value="NZ_JBBYHV010000001.1"/>
</dbReference>
<dbReference type="PANTHER" id="PTHR10098">
    <property type="entry name" value="RAPSYN-RELATED"/>
    <property type="match status" value="1"/>
</dbReference>
<organism evidence="2 3">
    <name type="scientific">Aurantiacibacter gilvus</name>
    <dbReference type="NCBI Taxonomy" id="3139141"/>
    <lineage>
        <taxon>Bacteria</taxon>
        <taxon>Pseudomonadati</taxon>
        <taxon>Pseudomonadota</taxon>
        <taxon>Alphaproteobacteria</taxon>
        <taxon>Sphingomonadales</taxon>
        <taxon>Erythrobacteraceae</taxon>
        <taxon>Aurantiacibacter</taxon>
    </lineage>
</organism>
<keyword evidence="3" id="KW-1185">Reference proteome</keyword>
<name>A0ABU9IG98_9SPHN</name>
<dbReference type="Pfam" id="PF12770">
    <property type="entry name" value="CHAT"/>
    <property type="match status" value="1"/>
</dbReference>
<gene>
    <name evidence="2" type="ORF">AAEO60_09765</name>
</gene>
<evidence type="ECO:0000313" key="2">
    <source>
        <dbReference type="EMBL" id="MEL1250958.1"/>
    </source>
</evidence>
<dbReference type="Proteomes" id="UP001497045">
    <property type="component" value="Unassembled WGS sequence"/>
</dbReference>
<protein>
    <submittedName>
        <fullName evidence="2">CHAT domain-containing protein</fullName>
    </submittedName>
</protein>
<sequence length="793" mass="84487">MCGLLAGPALLLASEAQANPFELCQPSGIGDDITLPGDASLQAATTRAENILQVGLGDLTAGDRALLELDELEGMGSAPDPQVMAAYCSAAGEAMRLAREGNADRARGFLVSALAWAEQAARPQLQAEIAYRLALVSATLPVRPNARSARQVRSPAAVAFEAPQVSDITTPGDGSACSDLLRTDLSGQSNWAVASHALQCSLDSAPVLEDPTPVVRSYLQMARLNLAEAGDRPATRAALRELAVEAAMDGLPQAARIADDEMRFELLSRLAEAALDGGASDSPALLSSLAALRAEAGNDAGKRAKSLALDARALLAVGDNAGAAGLLRQAIYYETQAGQPLRMADWYLLLAEAEPDQRETHVMQAYSWLETVRPLLPRYDAITQESNFQLRMQPVFTAAVDVQLSQAGDGAGDASVLLAQQIVESFRQAEIQSAFGADCVPPREPVSLADLQEGEILLYPILLDDRVEILYAAKRAGEDTQYRRFTSREGADRARIEQLVSDATFDLAYGFGESWQDQMAELYQVLIAPIEPMLEEDSSLIIIPDGVLRRLPFAALRDADGVLLIEKASVSVSPSLAYTQPGNRERARPSVVAASLSRAVDLPRGSFSALAGTREEGEMAAGLGDPEHLVGQHLNNFRAADLRNALRTSPVDILHLATHASFNGRSDRAFIVADGEAILLSELRELLGANYARGELISLIVLSACETALGDDQASMGLAGSAVQAGAESAVASLWEVDDAGTLELMRNFYRLYASGQGKAEAMRNAQLALINGSEEFADPRVWAAFTLLGAWR</sequence>
<feature type="domain" description="CHAT" evidence="1">
    <location>
        <begin position="519"/>
        <end position="790"/>
    </location>
</feature>
<evidence type="ECO:0000259" key="1">
    <source>
        <dbReference type="Pfam" id="PF12770"/>
    </source>
</evidence>